<dbReference type="AlphaFoldDB" id="A6QKM4"/>
<organism evidence="1">
    <name type="scientific">Onion yellows phytoplasma OY-W</name>
    <dbReference type="NCBI Taxonomy" id="428984"/>
    <lineage>
        <taxon>Bacteria</taxon>
        <taxon>Bacillati</taxon>
        <taxon>Mycoplasmatota</taxon>
        <taxon>Mollicutes</taxon>
        <taxon>Acholeplasmatales</taxon>
        <taxon>Acholeplasmataceae</taxon>
        <taxon>Candidatus Phytoplasma</taxon>
        <taxon>16SrI (Aster yellows group)</taxon>
    </lineage>
</organism>
<dbReference type="Gene3D" id="3.40.50.10490">
    <property type="entry name" value="Glucose-6-phosphate isomerase like protein, domain 1"/>
    <property type="match status" value="1"/>
</dbReference>
<sequence length="56" mass="6357">MKKEIEEKYGKQLAKNRIFVTTDSQKGVLLNLALKEGYQIFVIPDSVGEDLVFLQA</sequence>
<accession>A6QKM4</accession>
<dbReference type="GO" id="GO:1901135">
    <property type="term" value="P:carbohydrate derivative metabolic process"/>
    <property type="evidence" value="ECO:0007669"/>
    <property type="project" value="InterPro"/>
</dbReference>
<protein>
    <submittedName>
        <fullName evidence="1">Glucose-6-phosphate isomerase</fullName>
    </submittedName>
</protein>
<dbReference type="InterPro" id="IPR046348">
    <property type="entry name" value="SIS_dom_sf"/>
</dbReference>
<dbReference type="GO" id="GO:0097367">
    <property type="term" value="F:carbohydrate derivative binding"/>
    <property type="evidence" value="ECO:0007669"/>
    <property type="project" value="InterPro"/>
</dbReference>
<name>A6QKM4_ONYPH</name>
<keyword evidence="1" id="KW-0413">Isomerase</keyword>
<dbReference type="GO" id="GO:0016853">
    <property type="term" value="F:isomerase activity"/>
    <property type="evidence" value="ECO:0007669"/>
    <property type="project" value="UniProtKB-KW"/>
</dbReference>
<reference evidence="1" key="1">
    <citation type="journal article" date="2007" name="Mol. Plant Pathol.">
        <title>Presence of two glycolytic gene clusters in a severe pathogenic line of Candidatus Phytoplasma asteris.</title>
        <authorList>
            <person name="Oshima K."/>
            <person name="Kakizawa S."/>
            <person name="Arashida R."/>
            <person name="Ishii Y."/>
            <person name="Hoshi A."/>
            <person name="Hayashi Y."/>
            <person name="Kagiwada S."/>
            <person name="Namba S."/>
        </authorList>
    </citation>
    <scope>NUCLEOTIDE SEQUENCE</scope>
    <source>
        <strain evidence="1">Onion yellows</strain>
    </source>
</reference>
<proteinExistence type="predicted"/>
<evidence type="ECO:0000313" key="1">
    <source>
        <dbReference type="EMBL" id="BAF73510.1"/>
    </source>
</evidence>
<dbReference type="SUPFAM" id="SSF53697">
    <property type="entry name" value="SIS domain"/>
    <property type="match status" value="1"/>
</dbReference>
<dbReference type="EMBL" id="AP009356">
    <property type="protein sequence ID" value="BAF73510.1"/>
    <property type="molecule type" value="Genomic_DNA"/>
</dbReference>